<comment type="caution">
    <text evidence="3">The sequence shown here is derived from an EMBL/GenBank/DDBJ whole genome shotgun (WGS) entry which is preliminary data.</text>
</comment>
<proteinExistence type="predicted"/>
<name>A0AAD7QC85_QUISA</name>
<evidence type="ECO:0000313" key="3">
    <source>
        <dbReference type="EMBL" id="KAJ7978635.1"/>
    </source>
</evidence>
<accession>A0AAD7QC85</accession>
<organism evidence="3 4">
    <name type="scientific">Quillaja saponaria</name>
    <name type="common">Soap bark tree</name>
    <dbReference type="NCBI Taxonomy" id="32244"/>
    <lineage>
        <taxon>Eukaryota</taxon>
        <taxon>Viridiplantae</taxon>
        <taxon>Streptophyta</taxon>
        <taxon>Embryophyta</taxon>
        <taxon>Tracheophyta</taxon>
        <taxon>Spermatophyta</taxon>
        <taxon>Magnoliopsida</taxon>
        <taxon>eudicotyledons</taxon>
        <taxon>Gunneridae</taxon>
        <taxon>Pentapetalae</taxon>
        <taxon>rosids</taxon>
        <taxon>fabids</taxon>
        <taxon>Fabales</taxon>
        <taxon>Quillajaceae</taxon>
        <taxon>Quillaja</taxon>
    </lineage>
</organism>
<evidence type="ECO:0000256" key="1">
    <source>
        <dbReference type="SAM" id="Coils"/>
    </source>
</evidence>
<dbReference type="PANTHER" id="PTHR35358:SF7">
    <property type="entry name" value="EXPRESSED PROTEIN"/>
    <property type="match status" value="1"/>
</dbReference>
<dbReference type="Proteomes" id="UP001163823">
    <property type="component" value="Chromosome 2"/>
</dbReference>
<dbReference type="AlphaFoldDB" id="A0AAD7QC85"/>
<dbReference type="KEGG" id="qsa:O6P43_002136"/>
<dbReference type="InterPro" id="IPR007942">
    <property type="entry name" value="PLipase-like"/>
</dbReference>
<evidence type="ECO:0000313" key="4">
    <source>
        <dbReference type="Proteomes" id="UP001163823"/>
    </source>
</evidence>
<evidence type="ECO:0000256" key="2">
    <source>
        <dbReference type="SAM" id="MobiDB-lite"/>
    </source>
</evidence>
<reference evidence="3" key="1">
    <citation type="journal article" date="2023" name="Science">
        <title>Elucidation of the pathway for biosynthesis of saponin adjuvants from the soapbark tree.</title>
        <authorList>
            <person name="Reed J."/>
            <person name="Orme A."/>
            <person name="El-Demerdash A."/>
            <person name="Owen C."/>
            <person name="Martin L.B.B."/>
            <person name="Misra R.C."/>
            <person name="Kikuchi S."/>
            <person name="Rejzek M."/>
            <person name="Martin A.C."/>
            <person name="Harkess A."/>
            <person name="Leebens-Mack J."/>
            <person name="Louveau T."/>
            <person name="Stephenson M.J."/>
            <person name="Osbourn A."/>
        </authorList>
    </citation>
    <scope>NUCLEOTIDE SEQUENCE</scope>
    <source>
        <strain evidence="3">S10</strain>
    </source>
</reference>
<feature type="coiled-coil region" evidence="1">
    <location>
        <begin position="323"/>
        <end position="374"/>
    </location>
</feature>
<dbReference type="Pfam" id="PF05278">
    <property type="entry name" value="PEARLI-4"/>
    <property type="match status" value="1"/>
</dbReference>
<sequence length="395" mass="43675">MAARAVLPGCVNASNPFHECTETCKRKIGETQPQKSKKNSGSVILDVPLKFERRKKKGGSQPESPRVLGKVPISKGVYPSDAQSPVSHSSAKKNMESWNNEHISSLPHSGVIHKQDPSFVNGQHQSAQSEPTPGNVMPIFTKDAPEDEHFDSPTPTKQEEAIKPYEASHIVPVSNGDDKEESAIDFSFSGIARSYGESDEEVESVISEARVSVGKYHVKESLAPILLSIFNKYGDIAEKCQLESIAIRSYYLECVCLVVQELQSASIMQLTKSKVKELLAILKDVESAHISVAWLRSILNEIAEDIELFTDHRAMEVAKADCDRVMESTMNELESELENLAQKEKEVAVAKAHIAETRSRLSEVELQSSELSKNMLSIKSKVDKLDCKSLLDELL</sequence>
<keyword evidence="4" id="KW-1185">Reference proteome</keyword>
<protein>
    <submittedName>
        <fullName evidence="3">Phospholipase-like protein</fullName>
    </submittedName>
</protein>
<keyword evidence="1" id="KW-0175">Coiled coil</keyword>
<dbReference type="PANTHER" id="PTHR35358">
    <property type="entry name" value="OS06G0711100 PROTEIN"/>
    <property type="match status" value="1"/>
</dbReference>
<feature type="region of interest" description="Disordered" evidence="2">
    <location>
        <begin position="27"/>
        <end position="104"/>
    </location>
</feature>
<feature type="compositionally biased region" description="Polar residues" evidence="2">
    <location>
        <begin position="31"/>
        <end position="42"/>
    </location>
</feature>
<dbReference type="EMBL" id="JARAOO010000002">
    <property type="protein sequence ID" value="KAJ7978636.1"/>
    <property type="molecule type" value="Genomic_DNA"/>
</dbReference>
<gene>
    <name evidence="3" type="ORF">O6P43_002136</name>
</gene>
<dbReference type="EMBL" id="JARAOO010000002">
    <property type="protein sequence ID" value="KAJ7978635.1"/>
    <property type="molecule type" value="Genomic_DNA"/>
</dbReference>